<proteinExistence type="predicted"/>
<evidence type="ECO:0000259" key="1">
    <source>
        <dbReference type="Pfam" id="PF01243"/>
    </source>
</evidence>
<dbReference type="Gene3D" id="2.30.110.10">
    <property type="entry name" value="Electron Transport, Fmn-binding Protein, Chain A"/>
    <property type="match status" value="1"/>
</dbReference>
<name>A0A290HXR8_9BACT</name>
<evidence type="ECO:0000313" key="2">
    <source>
        <dbReference type="EMBL" id="ATB70450.1"/>
    </source>
</evidence>
<reference evidence="3" key="1">
    <citation type="submission" date="2017-09" db="EMBL/GenBank/DDBJ databases">
        <title>The complete genome of Sulfurospirillum sp. JPD-1.</title>
        <authorList>
            <person name="Goris T."/>
        </authorList>
    </citation>
    <scope>NUCLEOTIDE SEQUENCE [LARGE SCALE GENOMIC DNA]</scope>
    <source>
        <strain evidence="3">JPD-1</strain>
    </source>
</reference>
<dbReference type="PIRSF" id="PIRSF009554">
    <property type="entry name" value="UCP009554"/>
    <property type="match status" value="1"/>
</dbReference>
<dbReference type="Proteomes" id="UP000217349">
    <property type="component" value="Chromosome"/>
</dbReference>
<dbReference type="InterPro" id="IPR011576">
    <property type="entry name" value="Pyridox_Oxase_N"/>
</dbReference>
<evidence type="ECO:0000313" key="3">
    <source>
        <dbReference type="Proteomes" id="UP000217349"/>
    </source>
</evidence>
<dbReference type="InterPro" id="IPR012349">
    <property type="entry name" value="Split_barrel_FMN-bd"/>
</dbReference>
<dbReference type="AlphaFoldDB" id="A0A290HXR8"/>
<dbReference type="InterPro" id="IPR011194">
    <property type="entry name" value="UPF0306"/>
</dbReference>
<feature type="domain" description="Pyridoxamine 5'-phosphate oxidase N-terminal" evidence="1">
    <location>
        <begin position="2"/>
        <end position="98"/>
    </location>
</feature>
<accession>A0A290HXR8</accession>
<dbReference type="SUPFAM" id="SSF50475">
    <property type="entry name" value="FMN-binding split barrel"/>
    <property type="match status" value="1"/>
</dbReference>
<dbReference type="Pfam" id="PF01243">
    <property type="entry name" value="PNPOx_N"/>
    <property type="match status" value="1"/>
</dbReference>
<organism evidence="2 3">
    <name type="scientific">Sulfurospirillum diekertiae</name>
    <dbReference type="NCBI Taxonomy" id="1854492"/>
    <lineage>
        <taxon>Bacteria</taxon>
        <taxon>Pseudomonadati</taxon>
        <taxon>Campylobacterota</taxon>
        <taxon>Epsilonproteobacteria</taxon>
        <taxon>Campylobacterales</taxon>
        <taxon>Sulfurospirillaceae</taxon>
        <taxon>Sulfurospirillum</taxon>
    </lineage>
</organism>
<dbReference type="KEGG" id="sulj:SJPD1_2354"/>
<gene>
    <name evidence="2" type="ORF">SJPD1_2354</name>
</gene>
<dbReference type="RefSeq" id="WP_096047320.1">
    <property type="nucleotide sequence ID" value="NZ_CP023275.1"/>
</dbReference>
<sequence length="137" mass="15539">MLEPAITTFLKKHHLLNVATCKDNLPYCATCFYTFVEQNATFVIATDEKTRHGREALENTHVAGSVALETKLVGKIQGVQFTGIFREANEAEKKAYLKRFPYAIAMNPHLWSIEITYLKFTDNTLGFGKKLEFFASN</sequence>
<dbReference type="OrthoDB" id="663512at2"/>
<protein>
    <submittedName>
        <fullName evidence="2">Pyridox oxidase domain-containing protein</fullName>
    </submittedName>
</protein>
<dbReference type="EMBL" id="CP023275">
    <property type="protein sequence ID" value="ATB70450.1"/>
    <property type="molecule type" value="Genomic_DNA"/>
</dbReference>